<dbReference type="AlphaFoldDB" id="A0AA37HJ27"/>
<protein>
    <submittedName>
        <fullName evidence="3">IS5 family transposase ISAcma45</fullName>
    </submittedName>
</protein>
<accession>A0AA37HJ27</accession>
<dbReference type="PANTHER" id="PTHR35604:SF2">
    <property type="entry name" value="TRANSPOSASE INSH FOR INSERTION SEQUENCE ELEMENT IS5A-RELATED"/>
    <property type="match status" value="1"/>
</dbReference>
<reference evidence="3" key="1">
    <citation type="journal article" date="2016" name="Front. Microbiol.">
        <title>Genome Sequence of the Piezophilic, Mesophilic Sulfate-Reducing Bacterium Desulfovibrio indicus J2T.</title>
        <authorList>
            <person name="Cao J."/>
            <person name="Maignien L."/>
            <person name="Shao Z."/>
            <person name="Alain K."/>
            <person name="Jebbar M."/>
        </authorList>
    </citation>
    <scope>NUCLEOTIDE SEQUENCE</scope>
    <source>
        <strain evidence="3">JCM 32048</strain>
    </source>
</reference>
<name>A0AA37HJ27_9HYPH</name>
<evidence type="ECO:0000313" key="4">
    <source>
        <dbReference type="Proteomes" id="UP001055286"/>
    </source>
</evidence>
<gene>
    <name evidence="3" type="ORF">MPEAHAMD_6271</name>
</gene>
<organism evidence="3 4">
    <name type="scientific">Methylobacterium frigidaeris</name>
    <dbReference type="NCBI Taxonomy" id="2038277"/>
    <lineage>
        <taxon>Bacteria</taxon>
        <taxon>Pseudomonadati</taxon>
        <taxon>Pseudomonadota</taxon>
        <taxon>Alphaproteobacteria</taxon>
        <taxon>Hyphomicrobiales</taxon>
        <taxon>Methylobacteriaceae</taxon>
        <taxon>Methylobacterium</taxon>
    </lineage>
</organism>
<feature type="domain" description="Transposase InsH N-terminal" evidence="2">
    <location>
        <begin position="33"/>
        <end position="113"/>
    </location>
</feature>
<reference evidence="3" key="2">
    <citation type="submission" date="2021-08" db="EMBL/GenBank/DDBJ databases">
        <authorList>
            <person name="Tani A."/>
            <person name="Ola A."/>
            <person name="Ogura Y."/>
            <person name="Katsura K."/>
            <person name="Hayashi T."/>
        </authorList>
    </citation>
    <scope>NUCLEOTIDE SEQUENCE</scope>
    <source>
        <strain evidence="3">JCM 32048</strain>
    </source>
</reference>
<dbReference type="PANTHER" id="PTHR35604">
    <property type="entry name" value="TRANSPOSASE INSH FOR INSERTION SEQUENCE ELEMENT IS5A-RELATED"/>
    <property type="match status" value="1"/>
</dbReference>
<dbReference type="InterPro" id="IPR008490">
    <property type="entry name" value="Transposase_InsH_N"/>
</dbReference>
<dbReference type="Pfam" id="PF05598">
    <property type="entry name" value="DUF772"/>
    <property type="match status" value="1"/>
</dbReference>
<dbReference type="EMBL" id="BPQJ01000054">
    <property type="protein sequence ID" value="GJD66075.1"/>
    <property type="molecule type" value="Genomic_DNA"/>
</dbReference>
<feature type="region of interest" description="Disordered" evidence="1">
    <location>
        <begin position="319"/>
        <end position="348"/>
    </location>
</feature>
<proteinExistence type="predicted"/>
<sequence>MSLRPTTPNDVPVETARVARAAFPHGSLLLSLRDELGPIFDDERFAALFPRLGQPAAAPWRLTLVTLLQFAERLPDRQAADAVRSRIDWKYVLALPLAGAGFDASVLCEFRTRLVAGRAEHLLFVAVLEIARARNLVRSGGRQRTDATHVLAAVSSLNRLACVIEAMRHALSALAVAAPSWLAAHAQRHWAERYEPRGLAERQPRAGPERRALAISVGADGHDLLSAVHSADAPVWLRQVPAVETLRRIWVQQFCREGGAVGWREAGNVPPGALFISSPYDLDAHFARKGTASWVGYKVHLTESCDADRPRVITHVQTSAAPLADGAVTTSTHEGTRGKGSAPGPAPR</sequence>
<dbReference type="Proteomes" id="UP001055286">
    <property type="component" value="Unassembled WGS sequence"/>
</dbReference>
<keyword evidence="4" id="KW-1185">Reference proteome</keyword>
<evidence type="ECO:0000313" key="3">
    <source>
        <dbReference type="EMBL" id="GJD66075.1"/>
    </source>
</evidence>
<evidence type="ECO:0000256" key="1">
    <source>
        <dbReference type="SAM" id="MobiDB-lite"/>
    </source>
</evidence>
<comment type="caution">
    <text evidence="3">The sequence shown here is derived from an EMBL/GenBank/DDBJ whole genome shotgun (WGS) entry which is preliminary data.</text>
</comment>
<evidence type="ECO:0000259" key="2">
    <source>
        <dbReference type="Pfam" id="PF05598"/>
    </source>
</evidence>